<keyword evidence="3" id="KW-1185">Reference proteome</keyword>
<reference evidence="2" key="2">
    <citation type="journal article" date="2022" name="Proc. Natl. Acad. Sci. U.S.A.">
        <title>Diploid-dominant life cycles characterize the early evolution of Fungi.</title>
        <authorList>
            <person name="Amses K.R."/>
            <person name="Simmons D.R."/>
            <person name="Longcore J.E."/>
            <person name="Mondo S.J."/>
            <person name="Seto K."/>
            <person name="Jeronimo G.H."/>
            <person name="Bonds A.E."/>
            <person name="Quandt C.A."/>
            <person name="Davis W.J."/>
            <person name="Chang Y."/>
            <person name="Federici B.A."/>
            <person name="Kuo A."/>
            <person name="LaButti K."/>
            <person name="Pangilinan J."/>
            <person name="Andreopoulos W."/>
            <person name="Tritt A."/>
            <person name="Riley R."/>
            <person name="Hundley H."/>
            <person name="Johnson J."/>
            <person name="Lipzen A."/>
            <person name="Barry K."/>
            <person name="Lang B.F."/>
            <person name="Cuomo C.A."/>
            <person name="Buchler N.E."/>
            <person name="Grigoriev I.V."/>
            <person name="Spatafora J.W."/>
            <person name="Stajich J.E."/>
            <person name="James T.Y."/>
        </authorList>
    </citation>
    <scope>NUCLEOTIDE SEQUENCE</scope>
    <source>
        <strain evidence="2">AG</strain>
    </source>
</reference>
<name>A0AAD5EDH7_UMBRA</name>
<dbReference type="GeneID" id="75909913"/>
<dbReference type="PANTHER" id="PTHR16161">
    <property type="entry name" value="TRANSCRIPTIONAL PROTEIN SWT1"/>
    <property type="match status" value="1"/>
</dbReference>
<comment type="caution">
    <text evidence="2">The sequence shown here is derived from an EMBL/GenBank/DDBJ whole genome shotgun (WGS) entry which is preliminary data.</text>
</comment>
<accession>A0AAD5EDH7</accession>
<dbReference type="InterPro" id="IPR052626">
    <property type="entry name" value="SWT1_Regulator"/>
</dbReference>
<reference evidence="2" key="1">
    <citation type="submission" date="2021-06" db="EMBL/GenBank/DDBJ databases">
        <authorList>
            <consortium name="DOE Joint Genome Institute"/>
            <person name="Mondo S.J."/>
            <person name="Amses K.R."/>
            <person name="Simmons D.R."/>
            <person name="Longcore J.E."/>
            <person name="Seto K."/>
            <person name="Alves G.H."/>
            <person name="Bonds A.E."/>
            <person name="Quandt C.A."/>
            <person name="Davis W.J."/>
            <person name="Chang Y."/>
            <person name="Letcher P.M."/>
            <person name="Powell M.J."/>
            <person name="Kuo A."/>
            <person name="Labutti K."/>
            <person name="Pangilinan J."/>
            <person name="Andreopoulos W."/>
            <person name="Tritt A."/>
            <person name="Riley R."/>
            <person name="Hundley H."/>
            <person name="Johnson J."/>
            <person name="Lipzen A."/>
            <person name="Barry K."/>
            <person name="Berbee M.L."/>
            <person name="Buchler N.E."/>
            <person name="Grigoriev I.V."/>
            <person name="Spatafora J.W."/>
            <person name="Stajich J.E."/>
            <person name="James T.Y."/>
        </authorList>
    </citation>
    <scope>NUCLEOTIDE SEQUENCE</scope>
    <source>
        <strain evidence="2">AG</strain>
    </source>
</reference>
<dbReference type="Proteomes" id="UP001206595">
    <property type="component" value="Unassembled WGS sequence"/>
</dbReference>
<dbReference type="GO" id="GO:0005634">
    <property type="term" value="C:nucleus"/>
    <property type="evidence" value="ECO:0007669"/>
    <property type="project" value="TreeGrafter"/>
</dbReference>
<gene>
    <name evidence="2" type="ORF">K450DRAFT_198057</name>
</gene>
<dbReference type="Gene3D" id="3.40.50.1010">
    <property type="entry name" value="5'-nuclease"/>
    <property type="match status" value="1"/>
</dbReference>
<dbReference type="RefSeq" id="XP_051446004.1">
    <property type="nucleotide sequence ID" value="XM_051584563.1"/>
</dbReference>
<dbReference type="AlphaFoldDB" id="A0AAD5EDH7"/>
<dbReference type="InterPro" id="IPR002716">
    <property type="entry name" value="PIN_dom"/>
</dbReference>
<evidence type="ECO:0000313" key="2">
    <source>
        <dbReference type="EMBL" id="KAI8581000.1"/>
    </source>
</evidence>
<evidence type="ECO:0000259" key="1">
    <source>
        <dbReference type="Pfam" id="PF13638"/>
    </source>
</evidence>
<evidence type="ECO:0000313" key="3">
    <source>
        <dbReference type="Proteomes" id="UP001206595"/>
    </source>
</evidence>
<dbReference type="PANTHER" id="PTHR16161:SF0">
    <property type="entry name" value="TRANSCRIPTIONAL PROTEIN SWT1"/>
    <property type="match status" value="1"/>
</dbReference>
<sequence length="232" mass="27054">MFSTDKTNFLIIDTCTLLHSPDLITKLVSTVYRKSLNFTVVIPTIVIRELLAQEYNNTGRKMLSTYTSWATHPMYKSRKVLLAKEATQMYGFLKRYIAMDVPNLVKQGNLETKNYPIVVSHLSYPLFDVVADDLILDCLLYYHEKYDGNATLISHDWELCCKAKVFKMNTISQYDHQKWRELLRACQVDVHFNLLPAKSKKRKTGLSEAAKQELMYRPMIDCDLDTEDLYRM</sequence>
<organism evidence="2 3">
    <name type="scientific">Umbelopsis ramanniana AG</name>
    <dbReference type="NCBI Taxonomy" id="1314678"/>
    <lineage>
        <taxon>Eukaryota</taxon>
        <taxon>Fungi</taxon>
        <taxon>Fungi incertae sedis</taxon>
        <taxon>Mucoromycota</taxon>
        <taxon>Mucoromycotina</taxon>
        <taxon>Umbelopsidomycetes</taxon>
        <taxon>Umbelopsidales</taxon>
        <taxon>Umbelopsidaceae</taxon>
        <taxon>Umbelopsis</taxon>
    </lineage>
</organism>
<protein>
    <recommendedName>
        <fullName evidence="1">PIN domain-containing protein</fullName>
    </recommendedName>
</protein>
<proteinExistence type="predicted"/>
<feature type="domain" description="PIN" evidence="1">
    <location>
        <begin position="10"/>
        <end position="171"/>
    </location>
</feature>
<dbReference type="Pfam" id="PF13638">
    <property type="entry name" value="PIN_4"/>
    <property type="match status" value="1"/>
</dbReference>
<dbReference type="EMBL" id="MU620908">
    <property type="protein sequence ID" value="KAI8581000.1"/>
    <property type="molecule type" value="Genomic_DNA"/>
</dbReference>